<dbReference type="InterPro" id="IPR002155">
    <property type="entry name" value="Thiolase"/>
</dbReference>
<dbReference type="Pfam" id="PF00108">
    <property type="entry name" value="Thiolase_N"/>
    <property type="match status" value="1"/>
</dbReference>
<dbReference type="PANTHER" id="PTHR42870">
    <property type="entry name" value="ACETYL-COA C-ACETYLTRANSFERASE"/>
    <property type="match status" value="1"/>
</dbReference>
<dbReference type="InterPro" id="IPR055140">
    <property type="entry name" value="Thiolase_C_2"/>
</dbReference>
<dbReference type="RefSeq" id="WP_044664269.1">
    <property type="nucleotide sequence ID" value="NZ_CDRZ01000046.1"/>
</dbReference>
<dbReference type="SUPFAM" id="SSF53901">
    <property type="entry name" value="Thiolase-like"/>
    <property type="match status" value="1"/>
</dbReference>
<feature type="domain" description="Thiolase C-terminal" evidence="2">
    <location>
        <begin position="243"/>
        <end position="380"/>
    </location>
</feature>
<reference evidence="4" key="1">
    <citation type="submission" date="2015-01" db="EMBL/GenBank/DDBJ databases">
        <authorList>
            <person name="Manzoor Shahid"/>
            <person name="Zubair Saima"/>
        </authorList>
    </citation>
    <scope>NUCLEOTIDE SEQUENCE [LARGE SCALE GENOMIC DNA]</scope>
    <source>
        <strain evidence="4">Sp3</strain>
    </source>
</reference>
<dbReference type="PANTHER" id="PTHR42870:SF6">
    <property type="entry name" value="ACETYL-COA C-ACYLTRANSFERASE"/>
    <property type="match status" value="1"/>
</dbReference>
<dbReference type="GO" id="GO:0016747">
    <property type="term" value="F:acyltransferase activity, transferring groups other than amino-acyl groups"/>
    <property type="evidence" value="ECO:0007669"/>
    <property type="project" value="InterPro"/>
</dbReference>
<evidence type="ECO:0000313" key="3">
    <source>
        <dbReference type="EMBL" id="CEO88022.1"/>
    </source>
</evidence>
<dbReference type="Proteomes" id="UP000046155">
    <property type="component" value="Unassembled WGS sequence"/>
</dbReference>
<dbReference type="OrthoDB" id="9785768at2"/>
<accession>A0A0B7MK27</accession>
<dbReference type="PIRSF" id="PIRSF000429">
    <property type="entry name" value="Ac-CoA_Ac_transf"/>
    <property type="match status" value="1"/>
</dbReference>
<dbReference type="InterPro" id="IPR020616">
    <property type="entry name" value="Thiolase_N"/>
</dbReference>
<evidence type="ECO:0000259" key="1">
    <source>
        <dbReference type="Pfam" id="PF00108"/>
    </source>
</evidence>
<gene>
    <name evidence="3" type="ORF">SSCH_140022</name>
</gene>
<evidence type="ECO:0008006" key="5">
    <source>
        <dbReference type="Google" id="ProtNLM"/>
    </source>
</evidence>
<keyword evidence="4" id="KW-1185">Reference proteome</keyword>
<dbReference type="AlphaFoldDB" id="A0A0B7MK27"/>
<evidence type="ECO:0000259" key="2">
    <source>
        <dbReference type="Pfam" id="PF22691"/>
    </source>
</evidence>
<dbReference type="InterPro" id="IPR016039">
    <property type="entry name" value="Thiolase-like"/>
</dbReference>
<sequence>MRLAIVSTGHTKFGKLKQGIEELMLDVCNQALSKANTDIDAVDAIYISNFSSSFTGQCHLPAVLASKLGVDKEITRVESACASGGIALKEAAISILSGFYNTVLVIGVEKMCDTPIDQVTQILASAASQEEIKHGATFPSLYALMAQRHFYDFGTTEEHLAKIAVKNHKNALNNPLAQFHKEITVDDVLKSRVVASPLKLLDCSPVSDGAAAVLMTTEENALKYTDSPVYYIGIGHDTGTIDLKSRETISTMPAVKKASAKAFAMCGLTPPDIDVAEVHDCFTISELLQIEDIGFCDKGMGKQMIEACRTDIDGDIPINPSGGLKAKGHPIGATGVSQVVEIATQLRGEAGKRQVRDAEYGLCCNIGGTGATAVVSIFSR</sequence>
<dbReference type="EMBL" id="CDRZ01000046">
    <property type="protein sequence ID" value="CEO88022.1"/>
    <property type="molecule type" value="Genomic_DNA"/>
</dbReference>
<organism evidence="3 4">
    <name type="scientific">Syntrophaceticus schinkii</name>
    <dbReference type="NCBI Taxonomy" id="499207"/>
    <lineage>
        <taxon>Bacteria</taxon>
        <taxon>Bacillati</taxon>
        <taxon>Bacillota</taxon>
        <taxon>Clostridia</taxon>
        <taxon>Thermoanaerobacterales</taxon>
        <taxon>Thermoanaerobacterales Family III. Incertae Sedis</taxon>
        <taxon>Syntrophaceticus</taxon>
    </lineage>
</organism>
<dbReference type="Gene3D" id="3.40.47.10">
    <property type="match status" value="1"/>
</dbReference>
<feature type="domain" description="Thiolase N-terminal" evidence="1">
    <location>
        <begin position="4"/>
        <end position="219"/>
    </location>
</feature>
<proteinExistence type="predicted"/>
<dbReference type="Pfam" id="PF22691">
    <property type="entry name" value="Thiolase_C_1"/>
    <property type="match status" value="1"/>
</dbReference>
<protein>
    <recommendedName>
        <fullName evidence="5">Acetyl-CoA acetyltransferase</fullName>
    </recommendedName>
</protein>
<evidence type="ECO:0000313" key="4">
    <source>
        <dbReference type="Proteomes" id="UP000046155"/>
    </source>
</evidence>
<dbReference type="NCBIfam" id="NF004720">
    <property type="entry name" value="PRK06064.1"/>
    <property type="match status" value="1"/>
</dbReference>
<name>A0A0B7MK27_9FIRM</name>
<dbReference type="CDD" id="cd00829">
    <property type="entry name" value="SCP-x_thiolase"/>
    <property type="match status" value="1"/>
</dbReference>